<dbReference type="Proteomes" id="UP001500542">
    <property type="component" value="Unassembled WGS sequence"/>
</dbReference>
<protein>
    <submittedName>
        <fullName evidence="1">Uncharacterized protein</fullName>
    </submittedName>
</protein>
<proteinExistence type="predicted"/>
<evidence type="ECO:0000313" key="2">
    <source>
        <dbReference type="Proteomes" id="UP001500542"/>
    </source>
</evidence>
<keyword evidence="2" id="KW-1185">Reference proteome</keyword>
<name>A0ABN1QVA5_9ACTN</name>
<dbReference type="EMBL" id="BAAAHK010000011">
    <property type="protein sequence ID" value="GAA0947895.1"/>
    <property type="molecule type" value="Genomic_DNA"/>
</dbReference>
<reference evidence="1 2" key="1">
    <citation type="journal article" date="2019" name="Int. J. Syst. Evol. Microbiol.">
        <title>The Global Catalogue of Microorganisms (GCM) 10K type strain sequencing project: providing services to taxonomists for standard genome sequencing and annotation.</title>
        <authorList>
            <consortium name="The Broad Institute Genomics Platform"/>
            <consortium name="The Broad Institute Genome Sequencing Center for Infectious Disease"/>
            <person name="Wu L."/>
            <person name="Ma J."/>
        </authorList>
    </citation>
    <scope>NUCLEOTIDE SEQUENCE [LARGE SCALE GENOMIC DNA]</scope>
    <source>
        <strain evidence="1 2">JCM 10977</strain>
    </source>
</reference>
<comment type="caution">
    <text evidence="1">The sequence shown here is derived from an EMBL/GenBank/DDBJ whole genome shotgun (WGS) entry which is preliminary data.</text>
</comment>
<accession>A0ABN1QVA5</accession>
<sequence length="82" mass="9054">MNTQVTSAGLVWRSCWISGRAGVTSDCSMEKAATTDASTASVVRGELCLILGMQKSFRRVWVYPDLLKSRYASSIAEECLRF</sequence>
<evidence type="ECO:0000313" key="1">
    <source>
        <dbReference type="EMBL" id="GAA0947895.1"/>
    </source>
</evidence>
<gene>
    <name evidence="1" type="ORF">GCM10009554_44980</name>
</gene>
<organism evidence="1 2">
    <name type="scientific">Kribbella koreensis</name>
    <dbReference type="NCBI Taxonomy" id="57909"/>
    <lineage>
        <taxon>Bacteria</taxon>
        <taxon>Bacillati</taxon>
        <taxon>Actinomycetota</taxon>
        <taxon>Actinomycetes</taxon>
        <taxon>Propionibacteriales</taxon>
        <taxon>Kribbellaceae</taxon>
        <taxon>Kribbella</taxon>
    </lineage>
</organism>